<name>A0A0P7X5L8_9HYPH</name>
<evidence type="ECO:0000313" key="13">
    <source>
        <dbReference type="Proteomes" id="UP000050497"/>
    </source>
</evidence>
<dbReference type="PANTHER" id="PTHR43406">
    <property type="entry name" value="TRYPTOPHAN SYNTHASE, ALPHA CHAIN"/>
    <property type="match status" value="1"/>
</dbReference>
<dbReference type="InterPro" id="IPR013785">
    <property type="entry name" value="Aldolase_TIM"/>
</dbReference>
<dbReference type="CDD" id="cd04724">
    <property type="entry name" value="Tryptophan_synthase_alpha"/>
    <property type="match status" value="1"/>
</dbReference>
<comment type="caution">
    <text evidence="11">The sequence shown here is derived from an EMBL/GenBank/DDBJ whole genome shotgun (WGS) entry which is preliminary data.</text>
</comment>
<comment type="function">
    <text evidence="1 9">The alpha subunit is responsible for the aldol cleavage of indoleglycerol phosphate to indole and glyceraldehyde 3-phosphate.</text>
</comment>
<evidence type="ECO:0000256" key="5">
    <source>
        <dbReference type="ARBA" id="ARBA00022822"/>
    </source>
</evidence>
<dbReference type="NCBIfam" id="TIGR00262">
    <property type="entry name" value="trpA"/>
    <property type="match status" value="1"/>
</dbReference>
<gene>
    <name evidence="9 11" type="primary">trpA</name>
    <name evidence="12" type="ORF">GA0071312_0759</name>
    <name evidence="11" type="ORF">HLUCCO17_12070</name>
</gene>
<dbReference type="GO" id="GO:0005829">
    <property type="term" value="C:cytosol"/>
    <property type="evidence" value="ECO:0007669"/>
    <property type="project" value="TreeGrafter"/>
</dbReference>
<evidence type="ECO:0000313" key="12">
    <source>
        <dbReference type="EMBL" id="SCC79237.1"/>
    </source>
</evidence>
<keyword evidence="6 9" id="KW-0057">Aromatic amino acid biosynthesis</keyword>
<dbReference type="SUPFAM" id="SSF51366">
    <property type="entry name" value="Ribulose-phoshate binding barrel"/>
    <property type="match status" value="1"/>
</dbReference>
<evidence type="ECO:0000256" key="4">
    <source>
        <dbReference type="ARBA" id="ARBA00022605"/>
    </source>
</evidence>
<organism evidence="11 13">
    <name type="scientific">Saliniramus fredricksonii</name>
    <dbReference type="NCBI Taxonomy" id="1653334"/>
    <lineage>
        <taxon>Bacteria</taxon>
        <taxon>Pseudomonadati</taxon>
        <taxon>Pseudomonadota</taxon>
        <taxon>Alphaproteobacteria</taxon>
        <taxon>Hyphomicrobiales</taxon>
        <taxon>Salinarimonadaceae</taxon>
        <taxon>Saliniramus</taxon>
    </lineage>
</organism>
<dbReference type="InterPro" id="IPR002028">
    <property type="entry name" value="Trp_synthase_suA"/>
</dbReference>
<comment type="similarity">
    <text evidence="9 10">Belongs to the TrpA family.</text>
</comment>
<dbReference type="UniPathway" id="UPA00035">
    <property type="reaction ID" value="UER00044"/>
</dbReference>
<keyword evidence="14" id="KW-1185">Reference proteome</keyword>
<feature type="active site" description="Proton acceptor" evidence="9">
    <location>
        <position position="61"/>
    </location>
</feature>
<reference evidence="11 13" key="1">
    <citation type="submission" date="2015-09" db="EMBL/GenBank/DDBJ databases">
        <title>Identification and resolution of microdiversity through metagenomic sequencing of parallel consortia.</title>
        <authorList>
            <person name="Nelson W.C."/>
            <person name="Romine M.F."/>
            <person name="Lindemann S.R."/>
        </authorList>
    </citation>
    <scope>NUCLEOTIDE SEQUENCE [LARGE SCALE GENOMIC DNA]</scope>
    <source>
        <strain evidence="11">HL-109</strain>
    </source>
</reference>
<dbReference type="AlphaFoldDB" id="A0A0P7X5L8"/>
<evidence type="ECO:0000256" key="3">
    <source>
        <dbReference type="ARBA" id="ARBA00011270"/>
    </source>
</evidence>
<comment type="catalytic activity">
    <reaction evidence="8 9">
        <text>(1S,2R)-1-C-(indol-3-yl)glycerol 3-phosphate + L-serine = D-glyceraldehyde 3-phosphate + L-tryptophan + H2O</text>
        <dbReference type="Rhea" id="RHEA:10532"/>
        <dbReference type="ChEBI" id="CHEBI:15377"/>
        <dbReference type="ChEBI" id="CHEBI:33384"/>
        <dbReference type="ChEBI" id="CHEBI:57912"/>
        <dbReference type="ChEBI" id="CHEBI:58866"/>
        <dbReference type="ChEBI" id="CHEBI:59776"/>
        <dbReference type="EC" id="4.2.1.20"/>
    </reaction>
</comment>
<comment type="pathway">
    <text evidence="2 9">Amino-acid biosynthesis; L-tryptophan biosynthesis; L-tryptophan from chorismate: step 5/5.</text>
</comment>
<evidence type="ECO:0000256" key="9">
    <source>
        <dbReference type="HAMAP-Rule" id="MF_00131"/>
    </source>
</evidence>
<evidence type="ECO:0000256" key="10">
    <source>
        <dbReference type="RuleBase" id="RU003662"/>
    </source>
</evidence>
<protein>
    <recommendedName>
        <fullName evidence="9">Tryptophan synthase alpha chain</fullName>
        <ecNumber evidence="9">4.2.1.20</ecNumber>
    </recommendedName>
</protein>
<evidence type="ECO:0000313" key="11">
    <source>
        <dbReference type="EMBL" id="KPQ10173.1"/>
    </source>
</evidence>
<keyword evidence="7 9" id="KW-0456">Lyase</keyword>
<dbReference type="HAMAP" id="MF_00131">
    <property type="entry name" value="Trp_synth_alpha"/>
    <property type="match status" value="1"/>
</dbReference>
<feature type="active site" description="Proton acceptor" evidence="9">
    <location>
        <position position="50"/>
    </location>
</feature>
<evidence type="ECO:0000256" key="8">
    <source>
        <dbReference type="ARBA" id="ARBA00049047"/>
    </source>
</evidence>
<dbReference type="RefSeq" id="WP_074443666.1">
    <property type="nucleotide sequence ID" value="NZ_FMBM01000001.1"/>
</dbReference>
<sequence>MSSRIESRFAQCRAEGRAALVTYVMAGDPDPETSLAVMRALPKAGADIVEFGMPFTDPMADGPAIQAAGLRALKAGQDTVKTLDLVRRFREEDAETPVILMGYFNPVEQYGVPRFIDDAKTAGVDGLIIVDLPPEEDDQLCIPALEAGLAFIRLATPTTDDKRLPAVLKHTGGFVYYVSITGITGAATPDFDKVSGAVGRIKRHTDLPVVVGFGVKNGDHAESIARGADGVVVGSALIAALEATYDAQGRATAQSIPAVESLVRDLAAGVRRAARQPA</sequence>
<keyword evidence="4 9" id="KW-0028">Amino-acid biosynthesis</keyword>
<dbReference type="OrthoDB" id="9804578at2"/>
<dbReference type="PANTHER" id="PTHR43406:SF1">
    <property type="entry name" value="TRYPTOPHAN SYNTHASE ALPHA CHAIN, CHLOROPLASTIC"/>
    <property type="match status" value="1"/>
</dbReference>
<dbReference type="InterPro" id="IPR011060">
    <property type="entry name" value="RibuloseP-bd_barrel"/>
</dbReference>
<evidence type="ECO:0000256" key="7">
    <source>
        <dbReference type="ARBA" id="ARBA00023239"/>
    </source>
</evidence>
<dbReference type="PATRIC" id="fig|1653334.4.peg.392"/>
<dbReference type="Gene3D" id="3.20.20.70">
    <property type="entry name" value="Aldolase class I"/>
    <property type="match status" value="1"/>
</dbReference>
<evidence type="ECO:0000313" key="14">
    <source>
        <dbReference type="Proteomes" id="UP000182800"/>
    </source>
</evidence>
<reference evidence="12 14" key="2">
    <citation type="submission" date="2016-08" db="EMBL/GenBank/DDBJ databases">
        <authorList>
            <person name="Varghese N."/>
            <person name="Submissions Spin"/>
        </authorList>
    </citation>
    <scope>NUCLEOTIDE SEQUENCE [LARGE SCALE GENOMIC DNA]</scope>
    <source>
        <strain evidence="12 14">HL-109</strain>
    </source>
</reference>
<dbReference type="Proteomes" id="UP000050497">
    <property type="component" value="Unassembled WGS sequence"/>
</dbReference>
<evidence type="ECO:0000256" key="6">
    <source>
        <dbReference type="ARBA" id="ARBA00023141"/>
    </source>
</evidence>
<dbReference type="FunFam" id="3.20.20.70:FF:000037">
    <property type="entry name" value="Tryptophan synthase alpha chain"/>
    <property type="match status" value="1"/>
</dbReference>
<dbReference type="EC" id="4.2.1.20" evidence="9"/>
<dbReference type="Proteomes" id="UP000182800">
    <property type="component" value="Unassembled WGS sequence"/>
</dbReference>
<dbReference type="EMBL" id="FMBM01000001">
    <property type="protein sequence ID" value="SCC79237.1"/>
    <property type="molecule type" value="Genomic_DNA"/>
</dbReference>
<proteinExistence type="inferred from homology"/>
<accession>A0A0P7X5L8</accession>
<dbReference type="GO" id="GO:0004834">
    <property type="term" value="F:tryptophan synthase activity"/>
    <property type="evidence" value="ECO:0007669"/>
    <property type="project" value="UniProtKB-UniRule"/>
</dbReference>
<keyword evidence="5 9" id="KW-0822">Tryptophan biosynthesis</keyword>
<dbReference type="STRING" id="1653334.GA0071312_0759"/>
<comment type="subunit">
    <text evidence="3 9">Tetramer of two alpha and two beta chains.</text>
</comment>
<evidence type="ECO:0000256" key="2">
    <source>
        <dbReference type="ARBA" id="ARBA00004733"/>
    </source>
</evidence>
<dbReference type="Pfam" id="PF00290">
    <property type="entry name" value="Trp_syntA"/>
    <property type="match status" value="1"/>
</dbReference>
<dbReference type="EMBL" id="LJSX01000018">
    <property type="protein sequence ID" value="KPQ10173.1"/>
    <property type="molecule type" value="Genomic_DNA"/>
</dbReference>
<evidence type="ECO:0000256" key="1">
    <source>
        <dbReference type="ARBA" id="ARBA00003365"/>
    </source>
</evidence>